<evidence type="ECO:0000313" key="4">
    <source>
        <dbReference type="Proteomes" id="UP001066327"/>
    </source>
</evidence>
<sequence>MREHAANQAHDRYQPVFDRTVERQTAGTDIQRSPEDRCTAIPAPPAEHKPVDWKYRKTTEI</sequence>
<reference evidence="2" key="1">
    <citation type="submission" date="2022-12" db="EMBL/GenBank/DDBJ databases">
        <authorList>
            <person name="Krivoruchko A.V."/>
            <person name="Elkin A."/>
        </authorList>
    </citation>
    <scope>NUCLEOTIDE SEQUENCE</scope>
    <source>
        <strain evidence="2">IEGM 249</strain>
    </source>
</reference>
<dbReference type="Proteomes" id="UP001066327">
    <property type="component" value="Unassembled WGS sequence"/>
</dbReference>
<dbReference type="AlphaFoldDB" id="A0AAX3YM46"/>
<organism evidence="3 5">
    <name type="scientific">Rhodococcus opacus</name>
    <name type="common">Nocardia opaca</name>
    <dbReference type="NCBI Taxonomy" id="37919"/>
    <lineage>
        <taxon>Bacteria</taxon>
        <taxon>Bacillati</taxon>
        <taxon>Actinomycetota</taxon>
        <taxon>Actinomycetes</taxon>
        <taxon>Mycobacteriales</taxon>
        <taxon>Nocardiaceae</taxon>
        <taxon>Rhodococcus</taxon>
    </lineage>
</organism>
<feature type="compositionally biased region" description="Basic and acidic residues" evidence="1">
    <location>
        <begin position="1"/>
        <end position="13"/>
    </location>
</feature>
<evidence type="ECO:0000313" key="5">
    <source>
        <dbReference type="Proteomes" id="UP001231166"/>
    </source>
</evidence>
<dbReference type="EMBL" id="CP130953">
    <property type="protein sequence ID" value="WLF49366.1"/>
    <property type="molecule type" value="Genomic_DNA"/>
</dbReference>
<dbReference type="EMBL" id="JAPWIS010000001">
    <property type="protein sequence ID" value="MCZ4582194.1"/>
    <property type="molecule type" value="Genomic_DNA"/>
</dbReference>
<dbReference type="RefSeq" id="WP_054246057.1">
    <property type="nucleotide sequence ID" value="NZ_CP130953.1"/>
</dbReference>
<accession>A0AAX3YM46</accession>
<evidence type="ECO:0000313" key="2">
    <source>
        <dbReference type="EMBL" id="MCZ4582194.1"/>
    </source>
</evidence>
<evidence type="ECO:0000313" key="3">
    <source>
        <dbReference type="EMBL" id="WLF49366.1"/>
    </source>
</evidence>
<reference evidence="3" key="2">
    <citation type="submission" date="2023-07" db="EMBL/GenBank/DDBJ databases">
        <title>Genomic analysis of Rhodococcus opacus VOC-14 with glycol ethers degradation activity.</title>
        <authorList>
            <person name="Narkevich D.A."/>
            <person name="Hlushen A.M."/>
            <person name="Akhremchuk A.E."/>
            <person name="Sikolenko M.A."/>
            <person name="Valentovich L.N."/>
        </authorList>
    </citation>
    <scope>NUCLEOTIDE SEQUENCE</scope>
    <source>
        <strain evidence="3">VOC-14</strain>
    </source>
</reference>
<keyword evidence="4" id="KW-1185">Reference proteome</keyword>
<dbReference type="Proteomes" id="UP001231166">
    <property type="component" value="Chromosome"/>
</dbReference>
<protein>
    <recommendedName>
        <fullName evidence="6">Transposase</fullName>
    </recommendedName>
</protein>
<evidence type="ECO:0000256" key="1">
    <source>
        <dbReference type="SAM" id="MobiDB-lite"/>
    </source>
</evidence>
<feature type="region of interest" description="Disordered" evidence="1">
    <location>
        <begin position="1"/>
        <end position="61"/>
    </location>
</feature>
<feature type="compositionally biased region" description="Basic and acidic residues" evidence="1">
    <location>
        <begin position="46"/>
        <end position="61"/>
    </location>
</feature>
<name>A0AAX3YM46_RHOOP</name>
<proteinExistence type="predicted"/>
<gene>
    <name evidence="2" type="ORF">O4328_00640</name>
    <name evidence="3" type="ORF">Q5707_10415</name>
</gene>
<evidence type="ECO:0008006" key="6">
    <source>
        <dbReference type="Google" id="ProtNLM"/>
    </source>
</evidence>